<comment type="caution">
    <text evidence="2">The sequence shown here is derived from an EMBL/GenBank/DDBJ whole genome shotgun (WGS) entry which is preliminary data.</text>
</comment>
<proteinExistence type="predicted"/>
<feature type="transmembrane region" description="Helical" evidence="1">
    <location>
        <begin position="131"/>
        <end position="157"/>
    </location>
</feature>
<accession>A0A7X3FM19</accession>
<name>A0A7X3FM19_9BACL</name>
<sequence length="203" mass="22725">MQWKALFRHMGEMKHYLIASTLVFVAGLVLGVQYSDRFQVFLDQQLAGMEQLVGLVKEKDNQSLWLFIIIFLNNAIKSLMFVYLGLFFGIIPLMVLLVNGLILGYVIDYQLQEQSISFILKGLLPHGIFEIPAIIVACAYGIRLGMLVIQMLGTMFTPSKNGKIAAEFKRVLGLTKPLILLVVGTLLFAALVESTVTLWLLSK</sequence>
<dbReference type="Proteomes" id="UP000490800">
    <property type="component" value="Unassembled WGS sequence"/>
</dbReference>
<evidence type="ECO:0000256" key="1">
    <source>
        <dbReference type="SAM" id="Phobius"/>
    </source>
</evidence>
<keyword evidence="1" id="KW-0812">Transmembrane</keyword>
<reference evidence="2 3" key="1">
    <citation type="journal article" date="2019" name="Microorganisms">
        <title>Paenibacillus lutrae sp. nov., A Chitinolytic Species Isolated from A River Otter in Castril Natural Park, Granada, Spain.</title>
        <authorList>
            <person name="Rodriguez M."/>
            <person name="Reina J.C."/>
            <person name="Bejar V."/>
            <person name="Llamas I."/>
        </authorList>
    </citation>
    <scope>NUCLEOTIDE SEQUENCE [LARGE SCALE GENOMIC DNA]</scope>
    <source>
        <strain evidence="2 3">N10</strain>
    </source>
</reference>
<feature type="transmembrane region" description="Helical" evidence="1">
    <location>
        <begin position="178"/>
        <end position="201"/>
    </location>
</feature>
<keyword evidence="1" id="KW-1133">Transmembrane helix</keyword>
<evidence type="ECO:0000313" key="2">
    <source>
        <dbReference type="EMBL" id="MVP02218.1"/>
    </source>
</evidence>
<dbReference type="OrthoDB" id="161024at2"/>
<dbReference type="EMBL" id="RHLK01000020">
    <property type="protein sequence ID" value="MVP02218.1"/>
    <property type="molecule type" value="Genomic_DNA"/>
</dbReference>
<feature type="transmembrane region" description="Helical" evidence="1">
    <location>
        <begin position="93"/>
        <end position="111"/>
    </location>
</feature>
<dbReference type="InterPro" id="IPR002798">
    <property type="entry name" value="SpoIIM-like"/>
</dbReference>
<organism evidence="2 3">
    <name type="scientific">Paenibacillus lutrae</name>
    <dbReference type="NCBI Taxonomy" id="2078573"/>
    <lineage>
        <taxon>Bacteria</taxon>
        <taxon>Bacillati</taxon>
        <taxon>Bacillota</taxon>
        <taxon>Bacilli</taxon>
        <taxon>Bacillales</taxon>
        <taxon>Paenibacillaceae</taxon>
        <taxon>Paenibacillus</taxon>
    </lineage>
</organism>
<evidence type="ECO:0000313" key="3">
    <source>
        <dbReference type="Proteomes" id="UP000490800"/>
    </source>
</evidence>
<keyword evidence="1" id="KW-0472">Membrane</keyword>
<dbReference type="PANTHER" id="PTHR35337:SF1">
    <property type="entry name" value="SLR1478 PROTEIN"/>
    <property type="match status" value="1"/>
</dbReference>
<dbReference type="PANTHER" id="PTHR35337">
    <property type="entry name" value="SLR1478 PROTEIN"/>
    <property type="match status" value="1"/>
</dbReference>
<feature type="transmembrane region" description="Helical" evidence="1">
    <location>
        <begin position="64"/>
        <end position="86"/>
    </location>
</feature>
<keyword evidence="3" id="KW-1185">Reference proteome</keyword>
<dbReference type="AlphaFoldDB" id="A0A7X3FM19"/>
<dbReference type="Pfam" id="PF01944">
    <property type="entry name" value="SpoIIM"/>
    <property type="match status" value="1"/>
</dbReference>
<gene>
    <name evidence="2" type="ORF">EDM21_22305</name>
</gene>
<protein>
    <submittedName>
        <fullName evidence="2">Stage II sporulation protein M</fullName>
    </submittedName>
</protein>